<evidence type="ECO:0000256" key="1">
    <source>
        <dbReference type="SAM" id="Phobius"/>
    </source>
</evidence>
<protein>
    <recommendedName>
        <fullName evidence="2">Nucleoside phosphorylase domain-containing protein</fullName>
    </recommendedName>
</protein>
<dbReference type="SUPFAM" id="SSF53167">
    <property type="entry name" value="Purine and uridine phosphorylases"/>
    <property type="match status" value="1"/>
</dbReference>
<feature type="domain" description="Nucleoside phosphorylase" evidence="2">
    <location>
        <begin position="8"/>
        <end position="106"/>
    </location>
</feature>
<dbReference type="Gene3D" id="3.40.50.1580">
    <property type="entry name" value="Nucleoside phosphorylase domain"/>
    <property type="match status" value="1"/>
</dbReference>
<keyword evidence="1" id="KW-0472">Membrane</keyword>
<feature type="transmembrane region" description="Helical" evidence="1">
    <location>
        <begin position="510"/>
        <end position="533"/>
    </location>
</feature>
<dbReference type="Proteomes" id="UP000243797">
    <property type="component" value="Unassembled WGS sequence"/>
</dbReference>
<keyword evidence="4" id="KW-1185">Reference proteome</keyword>
<sequence length="546" mass="60586">MPSHDEYTVAIFCALSLELAAVRGMMDTEFENSLDGLGTRSYTLGAIGGHNVVAVVLAEVGTTDATAAALQLLNDFGSIRFGLMVGIAGGIPNEQYDIRLGDIVVSMPTDASPGVIQFDKGKRLGDGGFLEIGCLSKPPRLLIDAVNRVRSASCMGNSNLLAHVQHMWDHSPAMREQYSHRGQAQDILFESSYTHVGGTDCATCDRTFVVKRPWRRTETPEIFHGTVGSSNAVIKDSDLRDALKARNILCVEMEAAGLMDTFPSLVIRSICDYADSHKSQAWQPYAAATAAAYAKELLLAIPSKTIENARYAKDIVDMDIVDDFLQPSINTLWKVPPEAAGLDVRIASTYAQMKDECLRKGMDWRHPDDKVMLLNGTDKALQREMCLQFAHQFRRKFWGVFWIEADTAEGLEVAMLQQSRPYLKTKSYREVKAWIENLKQHWLFIVIDNSDPYVNFTDLIPHSSGGLVLVSSRCLWSEATLTSYPLFKPKVGSVTEEATWDVRPYLQKGVLIVSTILVVLLIVGGLTVVYVGFFEKILIPLLDYLF</sequence>
<evidence type="ECO:0000313" key="4">
    <source>
        <dbReference type="Proteomes" id="UP000243797"/>
    </source>
</evidence>
<accession>A0A2K1QUE5</accession>
<evidence type="ECO:0000313" key="3">
    <source>
        <dbReference type="EMBL" id="PNS18672.1"/>
    </source>
</evidence>
<dbReference type="PANTHER" id="PTHR46082:SF11">
    <property type="entry name" value="AAA+ ATPASE DOMAIN-CONTAINING PROTEIN-RELATED"/>
    <property type="match status" value="1"/>
</dbReference>
<organism evidence="3 4">
    <name type="scientific">Sphaceloma murrayae</name>
    <dbReference type="NCBI Taxonomy" id="2082308"/>
    <lineage>
        <taxon>Eukaryota</taxon>
        <taxon>Fungi</taxon>
        <taxon>Dikarya</taxon>
        <taxon>Ascomycota</taxon>
        <taxon>Pezizomycotina</taxon>
        <taxon>Dothideomycetes</taxon>
        <taxon>Dothideomycetidae</taxon>
        <taxon>Myriangiales</taxon>
        <taxon>Elsinoaceae</taxon>
        <taxon>Sphaceloma</taxon>
    </lineage>
</organism>
<name>A0A2K1QUE5_9PEZI</name>
<dbReference type="GO" id="GO:0009116">
    <property type="term" value="P:nucleoside metabolic process"/>
    <property type="evidence" value="ECO:0007669"/>
    <property type="project" value="InterPro"/>
</dbReference>
<dbReference type="EMBL" id="NKHZ01000039">
    <property type="protein sequence ID" value="PNS18672.1"/>
    <property type="molecule type" value="Genomic_DNA"/>
</dbReference>
<proteinExistence type="predicted"/>
<comment type="caution">
    <text evidence="3">The sequence shown here is derived from an EMBL/GenBank/DDBJ whole genome shotgun (WGS) entry which is preliminary data.</text>
</comment>
<dbReference type="InterPro" id="IPR053137">
    <property type="entry name" value="NLR-like"/>
</dbReference>
<dbReference type="GO" id="GO:0003824">
    <property type="term" value="F:catalytic activity"/>
    <property type="evidence" value="ECO:0007669"/>
    <property type="project" value="InterPro"/>
</dbReference>
<dbReference type="AlphaFoldDB" id="A0A2K1QUE5"/>
<keyword evidence="1" id="KW-0812">Transmembrane</keyword>
<dbReference type="OrthoDB" id="1577640at2759"/>
<dbReference type="InterPro" id="IPR000845">
    <property type="entry name" value="Nucleoside_phosphorylase_d"/>
</dbReference>
<dbReference type="InterPro" id="IPR035994">
    <property type="entry name" value="Nucleoside_phosphorylase_sf"/>
</dbReference>
<dbReference type="Pfam" id="PF01048">
    <property type="entry name" value="PNP_UDP_1"/>
    <property type="match status" value="1"/>
</dbReference>
<dbReference type="PANTHER" id="PTHR46082">
    <property type="entry name" value="ATP/GTP-BINDING PROTEIN-RELATED"/>
    <property type="match status" value="1"/>
</dbReference>
<evidence type="ECO:0000259" key="2">
    <source>
        <dbReference type="Pfam" id="PF01048"/>
    </source>
</evidence>
<gene>
    <name evidence="3" type="ORF">CAC42_5211</name>
</gene>
<dbReference type="STRING" id="2082308.A0A2K1QUE5"/>
<dbReference type="InParanoid" id="A0A2K1QUE5"/>
<reference evidence="3 4" key="1">
    <citation type="submission" date="2017-06" db="EMBL/GenBank/DDBJ databases">
        <title>Draft genome sequence of a variant of Elsinoe murrayae.</title>
        <authorList>
            <person name="Cheng Q."/>
        </authorList>
    </citation>
    <scope>NUCLEOTIDE SEQUENCE [LARGE SCALE GENOMIC DNA]</scope>
    <source>
        <strain evidence="3 4">CQ-2017a</strain>
    </source>
</reference>
<keyword evidence="1" id="KW-1133">Transmembrane helix</keyword>